<evidence type="ECO:0000256" key="4">
    <source>
        <dbReference type="ARBA" id="ARBA00022729"/>
    </source>
</evidence>
<evidence type="ECO:0000313" key="11">
    <source>
        <dbReference type="EMBL" id="CAH2042380.1"/>
    </source>
</evidence>
<dbReference type="EC" id="4.3.2.5" evidence="2"/>
<keyword evidence="12" id="KW-1185">Reference proteome</keyword>
<evidence type="ECO:0000256" key="1">
    <source>
        <dbReference type="ARBA" id="ARBA00001947"/>
    </source>
</evidence>
<organism evidence="11 12">
    <name type="scientific">Iphiclides podalirius</name>
    <name type="common">scarce swallowtail</name>
    <dbReference type="NCBI Taxonomy" id="110791"/>
    <lineage>
        <taxon>Eukaryota</taxon>
        <taxon>Metazoa</taxon>
        <taxon>Ecdysozoa</taxon>
        <taxon>Arthropoda</taxon>
        <taxon>Hexapoda</taxon>
        <taxon>Insecta</taxon>
        <taxon>Pterygota</taxon>
        <taxon>Neoptera</taxon>
        <taxon>Endopterygota</taxon>
        <taxon>Lepidoptera</taxon>
        <taxon>Glossata</taxon>
        <taxon>Ditrysia</taxon>
        <taxon>Papilionoidea</taxon>
        <taxon>Papilionidae</taxon>
        <taxon>Papilioninae</taxon>
        <taxon>Iphiclides</taxon>
    </lineage>
</organism>
<evidence type="ECO:0000256" key="2">
    <source>
        <dbReference type="ARBA" id="ARBA00012343"/>
    </source>
</evidence>
<feature type="region of interest" description="Disordered" evidence="10">
    <location>
        <begin position="57"/>
        <end position="85"/>
    </location>
</feature>
<feature type="repeat" description="NHL" evidence="9">
    <location>
        <begin position="700"/>
        <end position="731"/>
    </location>
</feature>
<keyword evidence="7" id="KW-0325">Glycoprotein</keyword>
<reference evidence="11" key="1">
    <citation type="submission" date="2022-03" db="EMBL/GenBank/DDBJ databases">
        <authorList>
            <person name="Martin H S."/>
        </authorList>
    </citation>
    <scope>NUCLEOTIDE SEQUENCE</scope>
</reference>
<gene>
    <name evidence="11" type="ORF">IPOD504_LOCUS3775</name>
</gene>
<dbReference type="EMBL" id="OW152826">
    <property type="protein sequence ID" value="CAH2042380.1"/>
    <property type="molecule type" value="Genomic_DNA"/>
</dbReference>
<name>A0ABN8HZJ9_9NEOP</name>
<evidence type="ECO:0000256" key="6">
    <source>
        <dbReference type="ARBA" id="ARBA00023157"/>
    </source>
</evidence>
<feature type="non-terminal residue" evidence="11">
    <location>
        <position position="882"/>
    </location>
</feature>
<dbReference type="Pfam" id="PF01436">
    <property type="entry name" value="NHL"/>
    <property type="match status" value="1"/>
</dbReference>
<keyword evidence="8" id="KW-0456">Lyase</keyword>
<evidence type="ECO:0000256" key="8">
    <source>
        <dbReference type="ARBA" id="ARBA00023239"/>
    </source>
</evidence>
<dbReference type="InterPro" id="IPR000720">
    <property type="entry name" value="PHM/PAL"/>
</dbReference>
<dbReference type="PANTHER" id="PTHR10680">
    <property type="entry name" value="PEPTIDYL-GLYCINE ALPHA-AMIDATING MONOOXYGENASE"/>
    <property type="match status" value="1"/>
</dbReference>
<evidence type="ECO:0000313" key="12">
    <source>
        <dbReference type="Proteomes" id="UP000837857"/>
    </source>
</evidence>
<evidence type="ECO:0000256" key="9">
    <source>
        <dbReference type="PROSITE-ProRule" id="PRU00504"/>
    </source>
</evidence>
<keyword evidence="4" id="KW-0732">Signal</keyword>
<evidence type="ECO:0000256" key="7">
    <source>
        <dbReference type="ARBA" id="ARBA00023180"/>
    </source>
</evidence>
<evidence type="ECO:0000256" key="5">
    <source>
        <dbReference type="ARBA" id="ARBA00022737"/>
    </source>
</evidence>
<dbReference type="PROSITE" id="PS51125">
    <property type="entry name" value="NHL"/>
    <property type="match status" value="2"/>
</dbReference>
<proteinExistence type="predicted"/>
<dbReference type="PANTHER" id="PTHR10680:SF37">
    <property type="entry name" value="PEPTIDYL-ALPHA-HYDROXYGLYCINE ALPHA-AMIDATING LYASE 2"/>
    <property type="match status" value="1"/>
</dbReference>
<sequence length="882" mass="99227">MIDVSTQSSFSDSLLLLIIFRGSRELSSHVGALPIKRYSRNRNTANPVANWRGDVERLHRPSHHSVPSPRAASKRRCPARRKASDAPRIVISEESFGGERIRSHHQYCRAPKKLLTPRHYSGANVTARICNANLQRGNPSRFILFPLEGDPKLYEEKRFQNEYVISNITGGSYQAKLQRRRSYRMEATVPRVLISIALAALLPIASTNQDQIAKENIPHSRQKRILWITNDGRLALPPGTTMAITPSLSMPFVRHPPKGFLSNMTVSFPFTIDFDKLGLTDNENPYGDLPPIFARSMGGAAASVMANYIGHYLDNRRGKRSTRQQIPPELEAAVLERFHGGERALMYGIAEDLIANFGLSGKECLLRAICEIHAHPLTNFGFLGEVMKLFFSPSKSPYSTLLEEYVEAQRAGESGGECWPYYRLCPKSIFQPSSANKYSEDAENLHRRHHQDSIDNNNIEPQHVMVAYLFMMNIVLDSATITKRSYSDQSVRGYITERTCWWNEVCKEEFQTLFRCKCPSWSYCRSPGKYYNAVCSMTETGYGNSEDVLKNLDIHVPKDEIVLRPQEVKEWPQQSLNVGQITAVSINSLGQPVIFHRAERVWDESTFNESNVYQNLDKGPIIEDTILVLDPHTGSVLHSWGAYSFYMPHGLNVDHHDNVWVTDVAKHQVFKYTPNNHKYPSLTIGEAFTAGFPYRRRVLLCMPTSVAIASTGEIFVADGYCNNQILKFNAAGTLLLAIPSFSDTLTLNLPHSVTLLEHLDVVCVADRENMRIVCPKAGLKSYIDIMEPATIIEDPTLGRVFAVASHGDIIYAVNGPTSQNIAVRGFTVNAVYGNILDTWEPATGFTNPHSLAVTRNGSHLYVTEIGPNKIWKFELTDVYDKK</sequence>
<evidence type="ECO:0000256" key="3">
    <source>
        <dbReference type="ARBA" id="ARBA00022723"/>
    </source>
</evidence>
<dbReference type="SMART" id="SM00718">
    <property type="entry name" value="DM4_12"/>
    <property type="match status" value="1"/>
</dbReference>
<protein>
    <recommendedName>
        <fullName evidence="2">peptidylamidoglycolate lyase</fullName>
        <ecNumber evidence="2">4.3.2.5</ecNumber>
    </recommendedName>
</protein>
<dbReference type="CDD" id="cd14958">
    <property type="entry name" value="NHL_PAL_like"/>
    <property type="match status" value="1"/>
</dbReference>
<feature type="repeat" description="NHL" evidence="9">
    <location>
        <begin position="634"/>
        <end position="675"/>
    </location>
</feature>
<keyword evidence="5" id="KW-0677">Repeat</keyword>
<dbReference type="InterPro" id="IPR006631">
    <property type="entry name" value="DM4_12"/>
</dbReference>
<feature type="compositionally biased region" description="Basic residues" evidence="10">
    <location>
        <begin position="72"/>
        <end position="81"/>
    </location>
</feature>
<dbReference type="InterPro" id="IPR011042">
    <property type="entry name" value="6-blade_b-propeller_TolB-like"/>
</dbReference>
<dbReference type="Gene3D" id="2.120.10.30">
    <property type="entry name" value="TolB, C-terminal domain"/>
    <property type="match status" value="1"/>
</dbReference>
<dbReference type="InterPro" id="IPR001258">
    <property type="entry name" value="NHL_repeat"/>
</dbReference>
<dbReference type="PRINTS" id="PR00790">
    <property type="entry name" value="PAMONOXGNASE"/>
</dbReference>
<dbReference type="SUPFAM" id="SSF101898">
    <property type="entry name" value="NHL repeat"/>
    <property type="match status" value="1"/>
</dbReference>
<dbReference type="Pfam" id="PF07841">
    <property type="entry name" value="DM4_12"/>
    <property type="match status" value="1"/>
</dbReference>
<comment type="cofactor">
    <cofactor evidence="1">
        <name>Zn(2+)</name>
        <dbReference type="ChEBI" id="CHEBI:29105"/>
    </cofactor>
</comment>
<keyword evidence="3" id="KW-0479">Metal-binding</keyword>
<evidence type="ECO:0000256" key="10">
    <source>
        <dbReference type="SAM" id="MobiDB-lite"/>
    </source>
</evidence>
<keyword evidence="6" id="KW-1015">Disulfide bond</keyword>
<accession>A0ABN8HZJ9</accession>
<dbReference type="Proteomes" id="UP000837857">
    <property type="component" value="Chromosome 14"/>
</dbReference>